<proteinExistence type="predicted"/>
<feature type="repeat" description="ANK" evidence="2">
    <location>
        <begin position="154"/>
        <end position="186"/>
    </location>
</feature>
<sequence length="393" mass="44364">MLLTYLKSLILIFFVPDGKQDATIAMTIDHAALISEMPHIEQMPTQERLILARERRTKQLQSYHRREREYGKKPKGARSSAKRRVNFRDSVVLLEAAARNDIDEVRNLLFRGVDPDSCNEDGLTALHQCCIDDNEAMLLLLLEQGANVNAVDSEKWTPLHAAATCGHLKLVSILIARGANLLAVNADGNMPYDICEDEATLDYIEGEMAKRGVTQKLIDETRAHTEMQMLIDLQKLAAKGEDLENCDKQGATPLHVAAANGYITVVEYLLDQNVRTDVKDRDDWRPAHAAACWGHLDVLEMLVQAGADLNAKNKYDETPADICEDPEIKERIIQLRTEQESKRQAAAHRKKVKKSSSNTRTQSVRRTSLRDKGLTQRRDAVEEARLRMQAEYK</sequence>
<protein>
    <submittedName>
        <fullName evidence="5">Ankyrin repeat-containing protein</fullName>
    </submittedName>
</protein>
<dbReference type="PANTHER" id="PTHR24179">
    <property type="entry name" value="PROTEIN PHOSPHATASE 1 REGULATORY SUBUNIT 12"/>
    <property type="match status" value="1"/>
</dbReference>
<dbReference type="EMBL" id="LJIG01009025">
    <property type="protein sequence ID" value="KRT83905.1"/>
    <property type="molecule type" value="Genomic_DNA"/>
</dbReference>
<feature type="repeat" description="ANK" evidence="2">
    <location>
        <begin position="282"/>
        <end position="314"/>
    </location>
</feature>
<feature type="repeat" description="ANK" evidence="2">
    <location>
        <begin position="249"/>
        <end position="281"/>
    </location>
</feature>
<evidence type="ECO:0000256" key="1">
    <source>
        <dbReference type="ARBA" id="ARBA00022737"/>
    </source>
</evidence>
<dbReference type="InterPro" id="IPR002110">
    <property type="entry name" value="Ankyrin_rpt"/>
</dbReference>
<dbReference type="AlphaFoldDB" id="A0A0T6B984"/>
<dbReference type="PANTHER" id="PTHR24179:SF29">
    <property type="entry name" value="LD46604P"/>
    <property type="match status" value="1"/>
</dbReference>
<dbReference type="GO" id="GO:0005737">
    <property type="term" value="C:cytoplasm"/>
    <property type="evidence" value="ECO:0007669"/>
    <property type="project" value="TreeGrafter"/>
</dbReference>
<dbReference type="OrthoDB" id="19014at2759"/>
<dbReference type="PRINTS" id="PR01415">
    <property type="entry name" value="ANKYRIN"/>
</dbReference>
<dbReference type="InterPro" id="IPR051226">
    <property type="entry name" value="PP1_Regulatory_Subunit"/>
</dbReference>
<evidence type="ECO:0000256" key="3">
    <source>
        <dbReference type="SAM" id="MobiDB-lite"/>
    </source>
</evidence>
<keyword evidence="2" id="KW-0040">ANK repeat</keyword>
<feature type="region of interest" description="Disordered" evidence="3">
    <location>
        <begin position="343"/>
        <end position="378"/>
    </location>
</feature>
<evidence type="ECO:0000313" key="6">
    <source>
        <dbReference type="Proteomes" id="UP000051574"/>
    </source>
</evidence>
<dbReference type="GO" id="GO:0017020">
    <property type="term" value="F:myosin phosphatase regulator activity"/>
    <property type="evidence" value="ECO:0007669"/>
    <property type="project" value="TreeGrafter"/>
</dbReference>
<dbReference type="SMART" id="SM00248">
    <property type="entry name" value="ANK"/>
    <property type="match status" value="5"/>
</dbReference>
<feature type="signal peptide" evidence="4">
    <location>
        <begin position="1"/>
        <end position="20"/>
    </location>
</feature>
<evidence type="ECO:0000313" key="5">
    <source>
        <dbReference type="EMBL" id="KRT83905.1"/>
    </source>
</evidence>
<reference evidence="5 6" key="1">
    <citation type="submission" date="2015-09" db="EMBL/GenBank/DDBJ databases">
        <title>Draft genome of the scarab beetle Oryctes borbonicus.</title>
        <authorList>
            <person name="Meyer J.M."/>
            <person name="Markov G.V."/>
            <person name="Baskaran P."/>
            <person name="Herrmann M."/>
            <person name="Sommer R.J."/>
            <person name="Roedelsperger C."/>
        </authorList>
    </citation>
    <scope>NUCLEOTIDE SEQUENCE [LARGE SCALE GENOMIC DNA]</scope>
    <source>
        <strain evidence="5">OB123</strain>
        <tissue evidence="5">Whole animal</tissue>
    </source>
</reference>
<comment type="caution">
    <text evidence="5">The sequence shown here is derived from an EMBL/GenBank/DDBJ whole genome shotgun (WGS) entry which is preliminary data.</text>
</comment>
<dbReference type="GO" id="GO:0004857">
    <property type="term" value="F:enzyme inhibitor activity"/>
    <property type="evidence" value="ECO:0007669"/>
    <property type="project" value="TreeGrafter"/>
</dbReference>
<evidence type="ECO:0000256" key="4">
    <source>
        <dbReference type="SAM" id="SignalP"/>
    </source>
</evidence>
<dbReference type="FunFam" id="1.25.40.20:FF:000198">
    <property type="entry name" value="Myosin binding subunit, isoform P"/>
    <property type="match status" value="1"/>
</dbReference>
<organism evidence="5 6">
    <name type="scientific">Oryctes borbonicus</name>
    <dbReference type="NCBI Taxonomy" id="1629725"/>
    <lineage>
        <taxon>Eukaryota</taxon>
        <taxon>Metazoa</taxon>
        <taxon>Ecdysozoa</taxon>
        <taxon>Arthropoda</taxon>
        <taxon>Hexapoda</taxon>
        <taxon>Insecta</taxon>
        <taxon>Pterygota</taxon>
        <taxon>Neoptera</taxon>
        <taxon>Endopterygota</taxon>
        <taxon>Coleoptera</taxon>
        <taxon>Polyphaga</taxon>
        <taxon>Scarabaeiformia</taxon>
        <taxon>Scarabaeidae</taxon>
        <taxon>Dynastinae</taxon>
        <taxon>Oryctes</taxon>
    </lineage>
</organism>
<feature type="region of interest" description="Disordered" evidence="3">
    <location>
        <begin position="60"/>
        <end position="82"/>
    </location>
</feature>
<name>A0A0T6B984_9SCAR</name>
<keyword evidence="1" id="KW-0677">Repeat</keyword>
<keyword evidence="6" id="KW-1185">Reference proteome</keyword>
<feature type="compositionally biased region" description="Basic residues" evidence="3">
    <location>
        <begin position="345"/>
        <end position="354"/>
    </location>
</feature>
<gene>
    <name evidence="5" type="ORF">AMK59_4136</name>
</gene>
<feature type="compositionally biased region" description="Polar residues" evidence="3">
    <location>
        <begin position="355"/>
        <end position="366"/>
    </location>
</feature>
<dbReference type="SUPFAM" id="SSF48403">
    <property type="entry name" value="Ankyrin repeat"/>
    <property type="match status" value="1"/>
</dbReference>
<dbReference type="PROSITE" id="PS50088">
    <property type="entry name" value="ANK_REPEAT"/>
    <property type="match status" value="4"/>
</dbReference>
<feature type="non-terminal residue" evidence="5">
    <location>
        <position position="393"/>
    </location>
</feature>
<feature type="compositionally biased region" description="Basic residues" evidence="3">
    <location>
        <begin position="73"/>
        <end position="82"/>
    </location>
</feature>
<feature type="chain" id="PRO_5006668469" evidence="4">
    <location>
        <begin position="21"/>
        <end position="393"/>
    </location>
</feature>
<dbReference type="Proteomes" id="UP000051574">
    <property type="component" value="Unassembled WGS sequence"/>
</dbReference>
<evidence type="ECO:0000256" key="2">
    <source>
        <dbReference type="PROSITE-ProRule" id="PRU00023"/>
    </source>
</evidence>
<keyword evidence="4" id="KW-0732">Signal</keyword>
<accession>A0A0T6B984</accession>
<dbReference type="PROSITE" id="PS50297">
    <property type="entry name" value="ANK_REP_REGION"/>
    <property type="match status" value="4"/>
</dbReference>
<feature type="repeat" description="ANK" evidence="2">
    <location>
        <begin position="121"/>
        <end position="153"/>
    </location>
</feature>
<dbReference type="Pfam" id="PF12796">
    <property type="entry name" value="Ank_2"/>
    <property type="match status" value="2"/>
</dbReference>
<dbReference type="Gene3D" id="1.25.40.20">
    <property type="entry name" value="Ankyrin repeat-containing domain"/>
    <property type="match status" value="2"/>
</dbReference>
<dbReference type="InterPro" id="IPR036770">
    <property type="entry name" value="Ankyrin_rpt-contain_sf"/>
</dbReference>
<feature type="compositionally biased region" description="Basic and acidic residues" evidence="3">
    <location>
        <begin position="368"/>
        <end position="378"/>
    </location>
</feature>